<organism evidence="3 4">
    <name type="scientific">Microbacterium keratanolyticum</name>
    <dbReference type="NCBI Taxonomy" id="67574"/>
    <lineage>
        <taxon>Bacteria</taxon>
        <taxon>Bacillati</taxon>
        <taxon>Actinomycetota</taxon>
        <taxon>Actinomycetes</taxon>
        <taxon>Micrococcales</taxon>
        <taxon>Microbacteriaceae</taxon>
        <taxon>Microbacterium</taxon>
    </lineage>
</organism>
<feature type="domain" description="Xylose isomerase-like TIM barrel" evidence="2">
    <location>
        <begin position="22"/>
        <end position="154"/>
    </location>
</feature>
<dbReference type="GO" id="GO:0016853">
    <property type="term" value="F:isomerase activity"/>
    <property type="evidence" value="ECO:0007669"/>
    <property type="project" value="UniProtKB-KW"/>
</dbReference>
<dbReference type="Proteomes" id="UP001142325">
    <property type="component" value="Unassembled WGS sequence"/>
</dbReference>
<keyword evidence="4" id="KW-1185">Reference proteome</keyword>
<dbReference type="PANTHER" id="PTHR12110:SF41">
    <property type="entry name" value="INOSOSE DEHYDRATASE"/>
    <property type="match status" value="1"/>
</dbReference>
<sequence length="258" mass="28222">MTTIRPGLCSVTFRAHTPEQIIEAAAAAKLEVIEWGGDVHVPPGDVRTAERVATATRSAGLLSCSYGSYYRATPSDELAPVLDSAEALGVDRVRIWAGRTASKDVSVAERDALADRLQDAAEAAAQRGIRLALEYHARTLTDTVETTEWLLQRVPALSTYWQPDVGAPDDVALAAYRTLESRVDAVHVFSWWPTIERLPLSARESLWRAFVHEVSLVDRAPRDALLEFVPDDDIDVLAREAQTLRDYLGCGLNAGAAE</sequence>
<dbReference type="EMBL" id="BSET01000001">
    <property type="protein sequence ID" value="GLK01346.1"/>
    <property type="molecule type" value="Genomic_DNA"/>
</dbReference>
<reference evidence="3" key="1">
    <citation type="journal article" date="2014" name="Int. J. Syst. Evol. Microbiol.">
        <title>Complete genome sequence of Corynebacterium casei LMG S-19264T (=DSM 44701T), isolated from a smear-ripened cheese.</title>
        <authorList>
            <consortium name="US DOE Joint Genome Institute (JGI-PGF)"/>
            <person name="Walter F."/>
            <person name="Albersmeier A."/>
            <person name="Kalinowski J."/>
            <person name="Ruckert C."/>
        </authorList>
    </citation>
    <scope>NUCLEOTIDE SEQUENCE</scope>
    <source>
        <strain evidence="3">VKM Ac-1958</strain>
    </source>
</reference>
<protein>
    <submittedName>
        <fullName evidence="3">Sugar phosphate isomerase</fullName>
    </submittedName>
</protein>
<evidence type="ECO:0000259" key="2">
    <source>
        <dbReference type="Pfam" id="PF01261"/>
    </source>
</evidence>
<dbReference type="Pfam" id="PF01261">
    <property type="entry name" value="AP_endonuc_2"/>
    <property type="match status" value="1"/>
</dbReference>
<reference evidence="3" key="2">
    <citation type="submission" date="2023-01" db="EMBL/GenBank/DDBJ databases">
        <authorList>
            <person name="Sun Q."/>
            <person name="Evtushenko L."/>
        </authorList>
    </citation>
    <scope>NUCLEOTIDE SEQUENCE</scope>
    <source>
        <strain evidence="3">VKM Ac-1958</strain>
    </source>
</reference>
<comment type="caution">
    <text evidence="3">The sequence shown here is derived from an EMBL/GenBank/DDBJ whole genome shotgun (WGS) entry which is preliminary data.</text>
</comment>
<keyword evidence="1" id="KW-0119">Carbohydrate metabolism</keyword>
<dbReference type="InterPro" id="IPR036237">
    <property type="entry name" value="Xyl_isomerase-like_sf"/>
</dbReference>
<dbReference type="InterPro" id="IPR050312">
    <property type="entry name" value="IolE/XylAMocC-like"/>
</dbReference>
<dbReference type="PANTHER" id="PTHR12110">
    <property type="entry name" value="HYDROXYPYRUVATE ISOMERASE"/>
    <property type="match status" value="1"/>
</dbReference>
<gene>
    <name evidence="3" type="ORF">GCM10017596_10610</name>
</gene>
<dbReference type="RefSeq" id="WP_204938995.1">
    <property type="nucleotide sequence ID" value="NZ_BAAAUM010000001.1"/>
</dbReference>
<evidence type="ECO:0000256" key="1">
    <source>
        <dbReference type="ARBA" id="ARBA00023277"/>
    </source>
</evidence>
<dbReference type="SUPFAM" id="SSF51658">
    <property type="entry name" value="Xylose isomerase-like"/>
    <property type="match status" value="1"/>
</dbReference>
<evidence type="ECO:0000313" key="3">
    <source>
        <dbReference type="EMBL" id="GLK01346.1"/>
    </source>
</evidence>
<dbReference type="AlphaFoldDB" id="A0A9W6HR34"/>
<evidence type="ECO:0000313" key="4">
    <source>
        <dbReference type="Proteomes" id="UP001142325"/>
    </source>
</evidence>
<proteinExistence type="predicted"/>
<accession>A0A9W6HR34</accession>
<keyword evidence="3" id="KW-0413">Isomerase</keyword>
<dbReference type="InterPro" id="IPR013022">
    <property type="entry name" value="Xyl_isomerase-like_TIM-brl"/>
</dbReference>
<dbReference type="Gene3D" id="3.20.20.150">
    <property type="entry name" value="Divalent-metal-dependent TIM barrel enzymes"/>
    <property type="match status" value="1"/>
</dbReference>
<name>A0A9W6HR34_9MICO</name>